<accession>A0A4Z1ST36</accession>
<feature type="region of interest" description="Disordered" evidence="1">
    <location>
        <begin position="324"/>
        <end position="358"/>
    </location>
</feature>
<protein>
    <submittedName>
        <fullName evidence="2">Uncharacterized protein</fullName>
    </submittedName>
</protein>
<gene>
    <name evidence="2" type="ORF">GMRT_10603</name>
</gene>
<dbReference type="EMBL" id="VDLU01000004">
    <property type="protein sequence ID" value="TNJ26818.1"/>
    <property type="molecule type" value="Genomic_DNA"/>
</dbReference>
<sequence>MLSPIYSLHKVPTAQRADNALLYEYEVRYLPADAVRQDSHCLKLAQDIYEEHVRKPHENKKEAWEHRAHAQSALGTQPILVRPVHTIDHLRLDDLEIDEISPLNRTKQQRETLEDLYYQRTRLPSLSALGEFRRALAISQRHYPMEVDRKKEQLMVAGTRATSAQLRASRAAGSSRVTKTALNIERQTTGQRVGSSRQSTVRPKQTSRRSTLLTSAPPSTATGGTRSGLSTALTTSTLDLRLSGGEVTDTFLTEPPPRRAETATDRVSFSGAHTAPLLSTIRGVNHMDDKPEIPCIRSIFFTPTGVDGLRLSVYDPQCISSSYGVGVPSSSTLSQPKPGSGLASEATSMSTRAPTLGSDEMRQQLMDLFSSAREPHTESESRPHSRTLRDVDGVSRSVSLNDRATSRSTRPTKTAARNTVTLTKAIREARGRDVIRKTPIHVSGRSFRPGPSSMTSSKQSSEPEYLVEQNYTSLLDDMDPTSIELGVLHAIPCRSWKRGSERNLRTSLVATDSNTTPTGI</sequence>
<keyword evidence="3" id="KW-1185">Reference proteome</keyword>
<feature type="region of interest" description="Disordered" evidence="1">
    <location>
        <begin position="165"/>
        <end position="230"/>
    </location>
</feature>
<evidence type="ECO:0000313" key="3">
    <source>
        <dbReference type="Proteomes" id="UP000315496"/>
    </source>
</evidence>
<feature type="compositionally biased region" description="Low complexity" evidence="1">
    <location>
        <begin position="219"/>
        <end position="230"/>
    </location>
</feature>
<feature type="compositionally biased region" description="Polar residues" evidence="1">
    <location>
        <begin position="452"/>
        <end position="462"/>
    </location>
</feature>
<feature type="compositionally biased region" description="Basic and acidic residues" evidence="1">
    <location>
        <begin position="373"/>
        <end position="393"/>
    </location>
</feature>
<dbReference type="VEuPathDB" id="GiardiaDB:GMRT_10603"/>
<evidence type="ECO:0000256" key="1">
    <source>
        <dbReference type="SAM" id="MobiDB-lite"/>
    </source>
</evidence>
<proteinExistence type="predicted"/>
<comment type="caution">
    <text evidence="2">The sequence shown here is derived from an EMBL/GenBank/DDBJ whole genome shotgun (WGS) entry which is preliminary data.</text>
</comment>
<dbReference type="Proteomes" id="UP000315496">
    <property type="component" value="Chromosome 4"/>
</dbReference>
<evidence type="ECO:0000313" key="2">
    <source>
        <dbReference type="EMBL" id="TNJ26818.1"/>
    </source>
</evidence>
<feature type="region of interest" description="Disordered" evidence="1">
    <location>
        <begin position="371"/>
        <end position="417"/>
    </location>
</feature>
<feature type="region of interest" description="Disordered" evidence="1">
    <location>
        <begin position="442"/>
        <end position="464"/>
    </location>
</feature>
<organism evidence="2 3">
    <name type="scientific">Giardia muris</name>
    <dbReference type="NCBI Taxonomy" id="5742"/>
    <lineage>
        <taxon>Eukaryota</taxon>
        <taxon>Metamonada</taxon>
        <taxon>Diplomonadida</taxon>
        <taxon>Hexamitidae</taxon>
        <taxon>Giardiinae</taxon>
        <taxon>Giardia</taxon>
    </lineage>
</organism>
<name>A0A4Z1ST36_GIAMU</name>
<reference evidence="2 3" key="1">
    <citation type="submission" date="2019-05" db="EMBL/GenBank/DDBJ databases">
        <title>The compact genome of Giardia muris reveals important steps in the evolution of intestinal protozoan parasites.</title>
        <authorList>
            <person name="Xu F."/>
            <person name="Jimenez-Gonzalez A."/>
            <person name="Einarsson E."/>
            <person name="Astvaldsson A."/>
            <person name="Peirasmaki D."/>
            <person name="Eckmann L."/>
            <person name="Andersson J.O."/>
            <person name="Svard S.G."/>
            <person name="Jerlstrom-Hultqvist J."/>
        </authorList>
    </citation>
    <scope>NUCLEOTIDE SEQUENCE [LARGE SCALE GENOMIC DNA]</scope>
    <source>
        <strain evidence="2 3">Roberts-Thomson</strain>
    </source>
</reference>
<feature type="compositionally biased region" description="Polar residues" evidence="1">
    <location>
        <begin position="396"/>
        <end position="417"/>
    </location>
</feature>
<feature type="compositionally biased region" description="Polar residues" evidence="1">
    <location>
        <begin position="175"/>
        <end position="218"/>
    </location>
</feature>
<dbReference type="AlphaFoldDB" id="A0A4Z1ST36"/>
<dbReference type="OrthoDB" id="10253700at2759"/>
<feature type="region of interest" description="Disordered" evidence="1">
    <location>
        <begin position="247"/>
        <end position="267"/>
    </location>
</feature>